<evidence type="ECO:0000256" key="5">
    <source>
        <dbReference type="ARBA" id="ARBA00017171"/>
    </source>
</evidence>
<feature type="transmembrane region" description="Helical" evidence="16">
    <location>
        <begin position="140"/>
        <end position="160"/>
    </location>
</feature>
<keyword evidence="13" id="KW-1208">Phospholipid metabolism</keyword>
<evidence type="ECO:0000256" key="2">
    <source>
        <dbReference type="ARBA" id="ARBA00004127"/>
    </source>
</evidence>
<comment type="subcellular location">
    <subcellularLocation>
        <location evidence="2">Endomembrane system</location>
        <topology evidence="2">Multi-pass membrane protein</topology>
    </subcellularLocation>
</comment>
<dbReference type="Pfam" id="PF01066">
    <property type="entry name" value="CDP-OH_P_transf"/>
    <property type="match status" value="1"/>
</dbReference>
<accession>A0ABR5NET8</accession>
<dbReference type="InterPro" id="IPR043130">
    <property type="entry name" value="CDP-OH_PTrfase_TM_dom"/>
</dbReference>
<sequence>MSSRMVKWVPNLFTMGNLICGLFSITFTMSGYLRTAALLIFLAAFLDLFDGKIARKLKVNSELGVELDSLADMVSFGVAPALLFHAMSPHSLQTSVAFVLYPALGALRLARFSAKPTIGYFMGIPIPLSGLIMAGMGLFLYSNSIVTILLAILMVSPIRIKKL</sequence>
<evidence type="ECO:0000256" key="1">
    <source>
        <dbReference type="ARBA" id="ARBA00000287"/>
    </source>
</evidence>
<dbReference type="InterPro" id="IPR050324">
    <property type="entry name" value="CDP-alcohol_PTase-I"/>
</dbReference>
<dbReference type="NCBIfam" id="TIGR00473">
    <property type="entry name" value="pssA"/>
    <property type="match status" value="1"/>
</dbReference>
<name>A0ABR5NET8_BRECH</name>
<evidence type="ECO:0000256" key="16">
    <source>
        <dbReference type="SAM" id="Phobius"/>
    </source>
</evidence>
<evidence type="ECO:0000256" key="3">
    <source>
        <dbReference type="ARBA" id="ARBA00010441"/>
    </source>
</evidence>
<keyword evidence="9 16" id="KW-1133">Transmembrane helix</keyword>
<dbReference type="InterPro" id="IPR004533">
    <property type="entry name" value="CDP-diaglyc--ser_O-PTrfase"/>
</dbReference>
<organism evidence="17 18">
    <name type="scientific">Brevibacillus choshinensis</name>
    <dbReference type="NCBI Taxonomy" id="54911"/>
    <lineage>
        <taxon>Bacteria</taxon>
        <taxon>Bacillati</taxon>
        <taxon>Bacillota</taxon>
        <taxon>Bacilli</taxon>
        <taxon>Bacillales</taxon>
        <taxon>Paenibacillaceae</taxon>
        <taxon>Brevibacillus</taxon>
    </lineage>
</organism>
<dbReference type="EMBL" id="LJJB01000007">
    <property type="protein sequence ID" value="KQL50045.1"/>
    <property type="molecule type" value="Genomic_DNA"/>
</dbReference>
<evidence type="ECO:0000256" key="4">
    <source>
        <dbReference type="ARBA" id="ARBA00013174"/>
    </source>
</evidence>
<evidence type="ECO:0000256" key="9">
    <source>
        <dbReference type="ARBA" id="ARBA00022989"/>
    </source>
</evidence>
<protein>
    <recommendedName>
        <fullName evidence="5">CDP-diacylglycerol--serine O-phosphatidyltransferase</fullName>
        <ecNumber evidence="4">2.7.8.8</ecNumber>
    </recommendedName>
    <alternativeName>
        <fullName evidence="14">Phosphatidylserine synthase</fullName>
    </alternativeName>
</protein>
<comment type="caution">
    <text evidence="17">The sequence shown here is derived from an EMBL/GenBank/DDBJ whole genome shotgun (WGS) entry which is preliminary data.</text>
</comment>
<keyword evidence="11 16" id="KW-0472">Membrane</keyword>
<dbReference type="PANTHER" id="PTHR14269">
    <property type="entry name" value="CDP-DIACYLGLYCEROL--GLYCEROL-3-PHOSPHATE 3-PHOSPHATIDYLTRANSFERASE-RELATED"/>
    <property type="match status" value="1"/>
</dbReference>
<evidence type="ECO:0000313" key="18">
    <source>
        <dbReference type="Proteomes" id="UP000051063"/>
    </source>
</evidence>
<dbReference type="PANTHER" id="PTHR14269:SF61">
    <property type="entry name" value="CDP-DIACYLGLYCEROL--SERINE O-PHOSPHATIDYLTRANSFERASE"/>
    <property type="match status" value="1"/>
</dbReference>
<keyword evidence="10" id="KW-0443">Lipid metabolism</keyword>
<keyword evidence="18" id="KW-1185">Reference proteome</keyword>
<keyword evidence="6" id="KW-0444">Lipid biosynthesis</keyword>
<evidence type="ECO:0000256" key="12">
    <source>
        <dbReference type="ARBA" id="ARBA00023209"/>
    </source>
</evidence>
<proteinExistence type="inferred from homology"/>
<gene>
    <name evidence="17" type="ORF">AN963_00170</name>
</gene>
<reference evidence="17 18" key="1">
    <citation type="submission" date="2015-09" db="EMBL/GenBank/DDBJ databases">
        <title>Genome sequencing project for genomic taxonomy and phylogenomics of Bacillus-like bacteria.</title>
        <authorList>
            <person name="Liu B."/>
            <person name="Wang J."/>
            <person name="Zhu Y."/>
            <person name="Liu G."/>
            <person name="Chen Q."/>
            <person name="Chen Z."/>
            <person name="Lan J."/>
            <person name="Che J."/>
            <person name="Ge C."/>
            <person name="Shi H."/>
            <person name="Pan Z."/>
            <person name="Liu X."/>
        </authorList>
    </citation>
    <scope>NUCLEOTIDE SEQUENCE [LARGE SCALE GENOMIC DNA]</scope>
    <source>
        <strain evidence="17 18">DSM 8552</strain>
    </source>
</reference>
<evidence type="ECO:0000256" key="14">
    <source>
        <dbReference type="ARBA" id="ARBA00032361"/>
    </source>
</evidence>
<comment type="similarity">
    <text evidence="3 15">Belongs to the CDP-alcohol phosphatidyltransferase class-I family.</text>
</comment>
<feature type="transmembrane region" description="Helical" evidence="16">
    <location>
        <begin position="31"/>
        <end position="49"/>
    </location>
</feature>
<evidence type="ECO:0000256" key="11">
    <source>
        <dbReference type="ARBA" id="ARBA00023136"/>
    </source>
</evidence>
<dbReference type="InterPro" id="IPR000462">
    <property type="entry name" value="CDP-OH_P_trans"/>
</dbReference>
<evidence type="ECO:0000313" key="17">
    <source>
        <dbReference type="EMBL" id="KQL50045.1"/>
    </source>
</evidence>
<evidence type="ECO:0000256" key="10">
    <source>
        <dbReference type="ARBA" id="ARBA00023098"/>
    </source>
</evidence>
<evidence type="ECO:0000256" key="15">
    <source>
        <dbReference type="RuleBase" id="RU003750"/>
    </source>
</evidence>
<keyword evidence="7 15" id="KW-0808">Transferase</keyword>
<keyword evidence="8 16" id="KW-0812">Transmembrane</keyword>
<evidence type="ECO:0000256" key="13">
    <source>
        <dbReference type="ARBA" id="ARBA00023264"/>
    </source>
</evidence>
<dbReference type="EC" id="2.7.8.8" evidence="4"/>
<evidence type="ECO:0000256" key="6">
    <source>
        <dbReference type="ARBA" id="ARBA00022516"/>
    </source>
</evidence>
<dbReference type="PROSITE" id="PS00379">
    <property type="entry name" value="CDP_ALCOHOL_P_TRANSF"/>
    <property type="match status" value="1"/>
</dbReference>
<comment type="catalytic activity">
    <reaction evidence="1">
        <text>a CDP-1,2-diacyl-sn-glycerol + L-serine = a 1,2-diacyl-sn-glycero-3-phospho-L-serine + CMP + H(+)</text>
        <dbReference type="Rhea" id="RHEA:16913"/>
        <dbReference type="ChEBI" id="CHEBI:15378"/>
        <dbReference type="ChEBI" id="CHEBI:33384"/>
        <dbReference type="ChEBI" id="CHEBI:57262"/>
        <dbReference type="ChEBI" id="CHEBI:58332"/>
        <dbReference type="ChEBI" id="CHEBI:60377"/>
        <dbReference type="EC" id="2.7.8.8"/>
    </reaction>
</comment>
<evidence type="ECO:0000256" key="8">
    <source>
        <dbReference type="ARBA" id="ARBA00022692"/>
    </source>
</evidence>
<evidence type="ECO:0000256" key="7">
    <source>
        <dbReference type="ARBA" id="ARBA00022679"/>
    </source>
</evidence>
<keyword evidence="12" id="KW-0594">Phospholipid biosynthesis</keyword>
<dbReference type="Gene3D" id="1.20.120.1760">
    <property type="match status" value="1"/>
</dbReference>
<dbReference type="InterPro" id="IPR048254">
    <property type="entry name" value="CDP_ALCOHOL_P_TRANSF_CS"/>
</dbReference>
<dbReference type="Proteomes" id="UP000051063">
    <property type="component" value="Unassembled WGS sequence"/>
</dbReference>